<gene>
    <name evidence="1" type="ORF">LCGC14_1592770</name>
</gene>
<reference evidence="1" key="1">
    <citation type="journal article" date="2015" name="Nature">
        <title>Complex archaea that bridge the gap between prokaryotes and eukaryotes.</title>
        <authorList>
            <person name="Spang A."/>
            <person name="Saw J.H."/>
            <person name="Jorgensen S.L."/>
            <person name="Zaremba-Niedzwiedzka K."/>
            <person name="Martijn J."/>
            <person name="Lind A.E."/>
            <person name="van Eijk R."/>
            <person name="Schleper C."/>
            <person name="Guy L."/>
            <person name="Ettema T.J."/>
        </authorList>
    </citation>
    <scope>NUCLEOTIDE SEQUENCE</scope>
</reference>
<dbReference type="AlphaFoldDB" id="A0A0F9IZU9"/>
<proteinExistence type="predicted"/>
<dbReference type="EMBL" id="LAZR01012670">
    <property type="protein sequence ID" value="KKM25659.1"/>
    <property type="molecule type" value="Genomic_DNA"/>
</dbReference>
<comment type="caution">
    <text evidence="1">The sequence shown here is derived from an EMBL/GenBank/DDBJ whole genome shotgun (WGS) entry which is preliminary data.</text>
</comment>
<sequence>MNSDPNIVKFKGNPHKPAVMPPEFSVGKGVRVAGHVFEIIKIKRNKMTLILTDLKAIVAGSEKEKDKCAKD</sequence>
<name>A0A0F9IZU9_9ZZZZ</name>
<organism evidence="1">
    <name type="scientific">marine sediment metagenome</name>
    <dbReference type="NCBI Taxonomy" id="412755"/>
    <lineage>
        <taxon>unclassified sequences</taxon>
        <taxon>metagenomes</taxon>
        <taxon>ecological metagenomes</taxon>
    </lineage>
</organism>
<protein>
    <submittedName>
        <fullName evidence="1">Uncharacterized protein</fullName>
    </submittedName>
</protein>
<accession>A0A0F9IZU9</accession>
<evidence type="ECO:0000313" key="1">
    <source>
        <dbReference type="EMBL" id="KKM25659.1"/>
    </source>
</evidence>